<evidence type="ECO:0000313" key="1">
    <source>
        <dbReference type="EMBL" id="MFC3978756.1"/>
    </source>
</evidence>
<dbReference type="Pfam" id="PF19371">
    <property type="entry name" value="DUF5946"/>
    <property type="match status" value="1"/>
</dbReference>
<dbReference type="Proteomes" id="UP001595698">
    <property type="component" value="Unassembled WGS sequence"/>
</dbReference>
<dbReference type="RefSeq" id="WP_386187005.1">
    <property type="nucleotide sequence ID" value="NZ_JBHSBC010000001.1"/>
</dbReference>
<organism evidence="1 2">
    <name type="scientific">Streptosporangium jomthongense</name>
    <dbReference type="NCBI Taxonomy" id="1193683"/>
    <lineage>
        <taxon>Bacteria</taxon>
        <taxon>Bacillati</taxon>
        <taxon>Actinomycetota</taxon>
        <taxon>Actinomycetes</taxon>
        <taxon>Streptosporangiales</taxon>
        <taxon>Streptosporangiaceae</taxon>
        <taxon>Streptosporangium</taxon>
    </lineage>
</organism>
<protein>
    <submittedName>
        <fullName evidence="1">DUF5946 family protein</fullName>
    </submittedName>
</protein>
<sequence length="150" mass="16378">MTRCPECGAPTRPHPCQELFEIVLALDHSRLPPWGSLHGVTVSCFLLQHPSRLLGAAPTRPWTILHTYLDGGLTAVTRLTENTRRANSHRDTRPSEAVFGAPVTLIPPPTAFSVTIHDVAQDGTFPAEGFPERLTAWAKDCITGWSSLST</sequence>
<dbReference type="InterPro" id="IPR045990">
    <property type="entry name" value="DUF5946"/>
</dbReference>
<gene>
    <name evidence="1" type="ORF">ACFOYY_01375</name>
</gene>
<dbReference type="EMBL" id="JBHSBC010000001">
    <property type="protein sequence ID" value="MFC3978756.1"/>
    <property type="molecule type" value="Genomic_DNA"/>
</dbReference>
<name>A0ABV8ESP0_9ACTN</name>
<proteinExistence type="predicted"/>
<reference evidence="2" key="1">
    <citation type="journal article" date="2019" name="Int. J. Syst. Evol. Microbiol.">
        <title>The Global Catalogue of Microorganisms (GCM) 10K type strain sequencing project: providing services to taxonomists for standard genome sequencing and annotation.</title>
        <authorList>
            <consortium name="The Broad Institute Genomics Platform"/>
            <consortium name="The Broad Institute Genome Sequencing Center for Infectious Disease"/>
            <person name="Wu L."/>
            <person name="Ma J."/>
        </authorList>
    </citation>
    <scope>NUCLEOTIDE SEQUENCE [LARGE SCALE GENOMIC DNA]</scope>
    <source>
        <strain evidence="2">TBRC 7912</strain>
    </source>
</reference>
<evidence type="ECO:0000313" key="2">
    <source>
        <dbReference type="Proteomes" id="UP001595698"/>
    </source>
</evidence>
<comment type="caution">
    <text evidence="1">The sequence shown here is derived from an EMBL/GenBank/DDBJ whole genome shotgun (WGS) entry which is preliminary data.</text>
</comment>
<accession>A0ABV8ESP0</accession>
<keyword evidence="2" id="KW-1185">Reference proteome</keyword>